<accession>A0A1B7X864</accession>
<dbReference type="AlphaFoldDB" id="A0A1B7X864"/>
<protein>
    <recommendedName>
        <fullName evidence="3">Glycosyltransferase</fullName>
    </recommendedName>
</protein>
<comment type="caution">
    <text evidence="1">The sequence shown here is derived from an EMBL/GenBank/DDBJ whole genome shotgun (WGS) entry which is preliminary data.</text>
</comment>
<dbReference type="Proteomes" id="UP000092093">
    <property type="component" value="Unassembled WGS sequence"/>
</dbReference>
<reference evidence="1 2" key="1">
    <citation type="submission" date="2015-09" db="EMBL/GenBank/DDBJ databases">
        <title>Aphanizomenon flos-aquae WA102.</title>
        <authorList>
            <person name="Driscoll C."/>
        </authorList>
    </citation>
    <scope>NUCLEOTIDE SEQUENCE [LARGE SCALE GENOMIC DNA]</scope>
    <source>
        <strain evidence="1">WA102</strain>
    </source>
</reference>
<evidence type="ECO:0000313" key="1">
    <source>
        <dbReference type="EMBL" id="OBQ45522.1"/>
    </source>
</evidence>
<dbReference type="EMBL" id="LJOW01000002">
    <property type="protein sequence ID" value="OBQ45522.1"/>
    <property type="molecule type" value="Genomic_DNA"/>
</dbReference>
<organism evidence="1 2">
    <name type="scientific">Aphanizomenon flos-aquae WA102</name>
    <dbReference type="NCBI Taxonomy" id="1710896"/>
    <lineage>
        <taxon>Bacteria</taxon>
        <taxon>Bacillati</taxon>
        <taxon>Cyanobacteriota</taxon>
        <taxon>Cyanophyceae</taxon>
        <taxon>Nostocales</taxon>
        <taxon>Aphanizomenonaceae</taxon>
        <taxon>Aphanizomenon</taxon>
    </lineage>
</organism>
<name>A0A1B7X864_APHFL</name>
<evidence type="ECO:0000313" key="2">
    <source>
        <dbReference type="Proteomes" id="UP000092093"/>
    </source>
</evidence>
<evidence type="ECO:0008006" key="3">
    <source>
        <dbReference type="Google" id="ProtNLM"/>
    </source>
</evidence>
<proteinExistence type="predicted"/>
<gene>
    <name evidence="1" type="ORF">AN484_00670</name>
</gene>
<sequence length="228" mass="26596">MKVAWITLTSGRKDYLEKSRESWYRLAVGDISEEIIVDTSGNKEYSNWLSETYKNAKVFSLGKEFVLGKTWDSGIKKAYEYFYDIAKTIDCDYILHTEDDYVLLNEINIKNVIEILDSDKNICQVHFIRQPWTKDEEDSGSVLRHCEKNGFKLTEKNNEQDSWVEHRSYFTFGPSIYRKDICYIEKDLDNNPELALTYKIFSDPNIKNATLGKIDDLNMVEHIGVIKG</sequence>